<keyword evidence="1" id="KW-1133">Transmembrane helix</keyword>
<accession>A0A5S5MEQ9</accession>
<proteinExistence type="predicted"/>
<evidence type="ECO:0000313" key="3">
    <source>
        <dbReference type="Proteomes" id="UP000321899"/>
    </source>
</evidence>
<sequence>MKADFCAFNPAGVETPEEQGGLSSWILVFLLDVTAFSLLKVFRSIYPAIQRDVIIRFLLFGI</sequence>
<evidence type="ECO:0000256" key="1">
    <source>
        <dbReference type="SAM" id="Phobius"/>
    </source>
</evidence>
<evidence type="ECO:0000313" key="2">
    <source>
        <dbReference type="EMBL" id="TYT74115.1"/>
    </source>
</evidence>
<dbReference type="AlphaFoldDB" id="A0A5S5MEQ9"/>
<comment type="caution">
    <text evidence="2">The sequence shown here is derived from an EMBL/GenBank/DDBJ whole genome shotgun (WGS) entry which is preliminary data.</text>
</comment>
<reference evidence="2 3" key="1">
    <citation type="submission" date="2019-06" db="EMBL/GenBank/DDBJ databases">
        <title>Desulfobotulus mexicanus sp. nov., a novel sulfate-reducing bacterium isolated from the sediment of an alkaline crater lake in Mexico.</title>
        <authorList>
            <person name="Hirschler-Rea A."/>
        </authorList>
    </citation>
    <scope>NUCLEOTIDE SEQUENCE [LARGE SCALE GENOMIC DNA]</scope>
    <source>
        <strain evidence="2 3">PAR22N</strain>
    </source>
</reference>
<name>A0A5S5MEQ9_9BACT</name>
<dbReference type="Proteomes" id="UP000321899">
    <property type="component" value="Unassembled WGS sequence"/>
</dbReference>
<keyword evidence="3" id="KW-1185">Reference proteome</keyword>
<gene>
    <name evidence="2" type="ORF">FIM25_11940</name>
</gene>
<feature type="transmembrane region" description="Helical" evidence="1">
    <location>
        <begin position="22"/>
        <end position="42"/>
    </location>
</feature>
<organism evidence="2 3">
    <name type="scientific">Desulfobotulus mexicanus</name>
    <dbReference type="NCBI Taxonomy" id="2586642"/>
    <lineage>
        <taxon>Bacteria</taxon>
        <taxon>Pseudomonadati</taxon>
        <taxon>Thermodesulfobacteriota</taxon>
        <taxon>Desulfobacteria</taxon>
        <taxon>Desulfobacterales</taxon>
        <taxon>Desulfobacteraceae</taxon>
        <taxon>Desulfobotulus</taxon>
    </lineage>
</organism>
<keyword evidence="1" id="KW-0472">Membrane</keyword>
<dbReference type="EMBL" id="VDMB01000015">
    <property type="protein sequence ID" value="TYT74115.1"/>
    <property type="molecule type" value="Genomic_DNA"/>
</dbReference>
<protein>
    <submittedName>
        <fullName evidence="2">Uncharacterized protein</fullName>
    </submittedName>
</protein>
<keyword evidence="1" id="KW-0812">Transmembrane</keyword>
<dbReference type="RefSeq" id="WP_139449613.1">
    <property type="nucleotide sequence ID" value="NZ_VDMB01000015.1"/>
</dbReference>